<keyword evidence="4" id="KW-1185">Reference proteome</keyword>
<dbReference type="InterPro" id="IPR010031">
    <property type="entry name" value="FAD_lactone_oxidase-like"/>
</dbReference>
<dbReference type="Gene3D" id="3.30.43.10">
    <property type="entry name" value="Uridine Diphospho-n-acetylenolpyruvylglucosamine Reductase, domain 2"/>
    <property type="match status" value="1"/>
</dbReference>
<dbReference type="InterPro" id="IPR016166">
    <property type="entry name" value="FAD-bd_PCMH"/>
</dbReference>
<proteinExistence type="predicted"/>
<dbReference type="SUPFAM" id="SSF56176">
    <property type="entry name" value="FAD-binding/transporter-associated domain-like"/>
    <property type="match status" value="1"/>
</dbReference>
<comment type="caution">
    <text evidence="3">The sequence shown here is derived from an EMBL/GenBank/DDBJ whole genome shotgun (WGS) entry which is preliminary data.</text>
</comment>
<keyword evidence="1" id="KW-0560">Oxidoreductase</keyword>
<dbReference type="Pfam" id="PF01565">
    <property type="entry name" value="FAD_binding_4"/>
    <property type="match status" value="1"/>
</dbReference>
<evidence type="ECO:0000256" key="1">
    <source>
        <dbReference type="ARBA" id="ARBA00023002"/>
    </source>
</evidence>
<evidence type="ECO:0000313" key="3">
    <source>
        <dbReference type="EMBL" id="MDR7346503.1"/>
    </source>
</evidence>
<dbReference type="Pfam" id="PF04030">
    <property type="entry name" value="ALO"/>
    <property type="match status" value="1"/>
</dbReference>
<dbReference type="Gene3D" id="1.10.45.10">
    <property type="entry name" value="Vanillyl-alcohol Oxidase, Chain A, domain 4"/>
    <property type="match status" value="1"/>
</dbReference>
<dbReference type="InterPro" id="IPR016169">
    <property type="entry name" value="FAD-bd_PCMH_sub2"/>
</dbReference>
<gene>
    <name evidence="3" type="ORF">J2S62_000760</name>
</gene>
<dbReference type="InterPro" id="IPR007173">
    <property type="entry name" value="ALO_C"/>
</dbReference>
<dbReference type="Proteomes" id="UP001183794">
    <property type="component" value="Unassembled WGS sequence"/>
</dbReference>
<dbReference type="InterPro" id="IPR036318">
    <property type="entry name" value="FAD-bd_PCMH-like_sf"/>
</dbReference>
<dbReference type="PANTHER" id="PTHR43762:SF1">
    <property type="entry name" value="D-ARABINONO-1,4-LACTONE OXIDASE"/>
    <property type="match status" value="1"/>
</dbReference>
<dbReference type="NCBIfam" id="TIGR01679">
    <property type="entry name" value="bact_FAD_ox"/>
    <property type="match status" value="1"/>
</dbReference>
<dbReference type="Gene3D" id="3.30.465.10">
    <property type="match status" value="1"/>
</dbReference>
<evidence type="ECO:0000313" key="4">
    <source>
        <dbReference type="Proteomes" id="UP001183794"/>
    </source>
</evidence>
<dbReference type="EMBL" id="JAVDYJ010000001">
    <property type="protein sequence ID" value="MDR7346503.1"/>
    <property type="molecule type" value="Genomic_DNA"/>
</dbReference>
<evidence type="ECO:0000259" key="2">
    <source>
        <dbReference type="PROSITE" id="PS51387"/>
    </source>
</evidence>
<dbReference type="Gene3D" id="3.30.70.2520">
    <property type="match status" value="1"/>
</dbReference>
<dbReference type="PIRSF" id="PIRSF000136">
    <property type="entry name" value="LGO_GLO"/>
    <property type="match status" value="1"/>
</dbReference>
<reference evidence="3 4" key="1">
    <citation type="submission" date="2023-07" db="EMBL/GenBank/DDBJ databases">
        <title>Sequencing the genomes of 1000 actinobacteria strains.</title>
        <authorList>
            <person name="Klenk H.-P."/>
        </authorList>
    </citation>
    <scope>NUCLEOTIDE SEQUENCE [LARGE SCALE GENOMIC DNA]</scope>
    <source>
        <strain evidence="3 4">DSM 22966</strain>
    </source>
</reference>
<feature type="domain" description="FAD-binding PCMH-type" evidence="2">
    <location>
        <begin position="18"/>
        <end position="188"/>
    </location>
</feature>
<dbReference type="InterPro" id="IPR006094">
    <property type="entry name" value="Oxid_FAD_bind_N"/>
</dbReference>
<accession>A0ABU2B172</accession>
<name>A0ABU2B172_9MICC</name>
<sequence>MTRQAPMKYTWTNWSKLQRATPAKVETPWTSTQLQRAVREAIAQGSRMKAIGAGHSFTGIAVADDIQLDLSRYTGMVALDPVRRQVTLRAGTRLWQIPQLLADTGLALQNLGDINRQSIAGAISTSTHGTGLTFGGLASQVVGCELITGTGEVLTVSQDHHPELLDALRVTLGAFGILTTVTLQLVPAYDMHTVERHAELDWVLEHWDDLNTDHDHFEFFWFGHDREVITKASTRLPVSHTRPTRMARLRERAVDEVVMNMTLAGICQLGRVKPGWVPHLNRLATLGWGSSTRRAHWSTAFTSDRRVRFNEMEYALPFAAIPEVLAELRQLYRRGEISSTYPMEVRSAAADTAWLATNHGRRTGYIAVHQHFSQDHRQYFARIEPIFRAAGGRPHWGKLHSLTAQELATLYPCWDHALALRDELDPNRVFANAYLTRVFGT</sequence>
<dbReference type="PROSITE" id="PS51387">
    <property type="entry name" value="FAD_PCMH"/>
    <property type="match status" value="1"/>
</dbReference>
<organism evidence="3 4">
    <name type="scientific">Enteractinococcus fodinae</name>
    <dbReference type="NCBI Taxonomy" id="684663"/>
    <lineage>
        <taxon>Bacteria</taxon>
        <taxon>Bacillati</taxon>
        <taxon>Actinomycetota</taxon>
        <taxon>Actinomycetes</taxon>
        <taxon>Micrococcales</taxon>
        <taxon>Micrococcaceae</taxon>
    </lineage>
</organism>
<protein>
    <submittedName>
        <fullName evidence="3">FAD-linked oxidoreductase</fullName>
    </submittedName>
</protein>
<dbReference type="PANTHER" id="PTHR43762">
    <property type="entry name" value="L-GULONOLACTONE OXIDASE"/>
    <property type="match status" value="1"/>
</dbReference>
<dbReference type="InterPro" id="IPR016167">
    <property type="entry name" value="FAD-bd_PCMH_sub1"/>
</dbReference>
<dbReference type="InterPro" id="IPR016171">
    <property type="entry name" value="Vanillyl_alc_oxidase_C-sub2"/>
</dbReference>